<dbReference type="PROSITE" id="PS00892">
    <property type="entry name" value="HIT_1"/>
    <property type="match status" value="1"/>
</dbReference>
<dbReference type="InterPro" id="IPR011146">
    <property type="entry name" value="HIT-like"/>
</dbReference>
<sequence length="177" mass="19803">MAAHRVFASADSLRRMFCAGSSPFLRVCKQAYCPLEVKRTLFLRRCYSTGDQELKKAQSAPAFDGKPTIFSKILDKSIPADIIYEDDKCLAFRDVNPQAKVHFLVIPRKHIPMLDHAGSEDTELLGHLLLVSKKVAAQEKLQDGYRLVINNGKDGCQSVYHLHVHVIGGRQMGWPPG</sequence>
<dbReference type="InterPro" id="IPR019808">
    <property type="entry name" value="Histidine_triad_CS"/>
</dbReference>
<organism evidence="5">
    <name type="scientific">Ixodes ricinus</name>
    <name type="common">Common tick</name>
    <name type="synonym">Acarus ricinus</name>
    <dbReference type="NCBI Taxonomy" id="34613"/>
    <lineage>
        <taxon>Eukaryota</taxon>
        <taxon>Metazoa</taxon>
        <taxon>Ecdysozoa</taxon>
        <taxon>Arthropoda</taxon>
        <taxon>Chelicerata</taxon>
        <taxon>Arachnida</taxon>
        <taxon>Acari</taxon>
        <taxon>Parasitiformes</taxon>
        <taxon>Ixodida</taxon>
        <taxon>Ixodoidea</taxon>
        <taxon>Ixodidae</taxon>
        <taxon>Ixodinae</taxon>
        <taxon>Ixodes</taxon>
    </lineage>
</organism>
<proteinExistence type="evidence at transcript level"/>
<feature type="short sequence motif" description="Histidine triad motif" evidence="2 3">
    <location>
        <begin position="161"/>
        <end position="165"/>
    </location>
</feature>
<protein>
    <submittedName>
        <fullName evidence="5">Putative zinc-binding protein of the histidine triad hit family</fullName>
    </submittedName>
</protein>
<dbReference type="AlphaFoldDB" id="A0A0K8R9Q2"/>
<dbReference type="PROSITE" id="PS51084">
    <property type="entry name" value="HIT_2"/>
    <property type="match status" value="1"/>
</dbReference>
<dbReference type="CDD" id="cd01276">
    <property type="entry name" value="PKCI_related"/>
    <property type="match status" value="1"/>
</dbReference>
<reference evidence="5" key="1">
    <citation type="submission" date="2012-12" db="EMBL/GenBank/DDBJ databases">
        <title>Identification and characterization of a phenylalanine ammonia-lyase gene family in Isatis indigotica Fort.</title>
        <authorList>
            <person name="Liu Q."/>
            <person name="Chen J."/>
            <person name="Zhou X."/>
            <person name="Di P."/>
            <person name="Xiao Y."/>
            <person name="Xuan H."/>
            <person name="Zhang L."/>
            <person name="Chen W."/>
        </authorList>
    </citation>
    <scope>NUCLEOTIDE SEQUENCE</scope>
    <source>
        <tissue evidence="5">Salivary gland</tissue>
    </source>
</reference>
<dbReference type="SUPFAM" id="SSF54197">
    <property type="entry name" value="HIT-like"/>
    <property type="match status" value="1"/>
</dbReference>
<accession>A0A0K8R9Q2</accession>
<dbReference type="PANTHER" id="PTHR23089">
    <property type="entry name" value="HISTIDINE TRIAD HIT PROTEIN"/>
    <property type="match status" value="1"/>
</dbReference>
<name>A0A0K8R9Q2_IXORI</name>
<evidence type="ECO:0000256" key="2">
    <source>
        <dbReference type="PIRSR" id="PIRSR601310-3"/>
    </source>
</evidence>
<dbReference type="InterPro" id="IPR001310">
    <property type="entry name" value="Histidine_triad_HIT"/>
</dbReference>
<feature type="active site" description="Tele-AMP-histidine intermediate" evidence="1">
    <location>
        <position position="163"/>
    </location>
</feature>
<dbReference type="Pfam" id="PF01230">
    <property type="entry name" value="HIT"/>
    <property type="match status" value="1"/>
</dbReference>
<evidence type="ECO:0000256" key="1">
    <source>
        <dbReference type="PIRSR" id="PIRSR601310-1"/>
    </source>
</evidence>
<dbReference type="FunFam" id="3.30.428.10:FF:000005">
    <property type="entry name" value="Histidine triad nucleotide-binding protein 1"/>
    <property type="match status" value="1"/>
</dbReference>
<feature type="domain" description="HIT" evidence="4">
    <location>
        <begin position="69"/>
        <end position="177"/>
    </location>
</feature>
<dbReference type="EMBL" id="GADI01006210">
    <property type="protein sequence ID" value="JAA67598.1"/>
    <property type="molecule type" value="mRNA"/>
</dbReference>
<dbReference type="PRINTS" id="PR00332">
    <property type="entry name" value="HISTRIAD"/>
</dbReference>
<evidence type="ECO:0000259" key="4">
    <source>
        <dbReference type="PROSITE" id="PS51084"/>
    </source>
</evidence>
<dbReference type="InterPro" id="IPR036265">
    <property type="entry name" value="HIT-like_sf"/>
</dbReference>
<dbReference type="GO" id="GO:0003824">
    <property type="term" value="F:catalytic activity"/>
    <property type="evidence" value="ECO:0007669"/>
    <property type="project" value="InterPro"/>
</dbReference>
<evidence type="ECO:0000256" key="3">
    <source>
        <dbReference type="PROSITE-ProRule" id="PRU00464"/>
    </source>
</evidence>
<evidence type="ECO:0000313" key="5">
    <source>
        <dbReference type="EMBL" id="JAA67598.1"/>
    </source>
</evidence>
<dbReference type="Gene3D" id="3.30.428.10">
    <property type="entry name" value="HIT-like"/>
    <property type="match status" value="1"/>
</dbReference>